<dbReference type="Proteomes" id="UP000245368">
    <property type="component" value="Chromosome"/>
</dbReference>
<accession>A0A2Z3JG58</accession>
<evidence type="ECO:0000259" key="1">
    <source>
        <dbReference type="Pfam" id="PF18741"/>
    </source>
</evidence>
<evidence type="ECO:0000313" key="3">
    <source>
        <dbReference type="Proteomes" id="UP000245368"/>
    </source>
</evidence>
<sequence>MGKRFWTAERDALLTELYPHAEWNEVQAALGSSKKAIALRAFRLGLTRKHIHRLERTCTKCGKAFTCSPSRLKYDSVMFCSIACKNAAWREDGAGERLAREVVPCEACGLEFRRPRGGPQRFCSPACVIVWRDDPMRESRIQRRQARLTLNCVKCGKSFEKLACQTKDGRGRFCSRACNGSWVIAHREHVRESQLERGFADKLRGAGLIFETQFKFQGFAIDIAFPALKVAVEVDGDYWHSFPKAQARDKKKDALLTAEGWRVLRLPEHLIKRDPDRALEEVLNAVA</sequence>
<dbReference type="KEGG" id="dez:DKM44_12860"/>
<dbReference type="AlphaFoldDB" id="A0A2Z3JG58"/>
<organism evidence="2 3">
    <name type="scientific">Deinococcus irradiatisoli</name>
    <dbReference type="NCBI Taxonomy" id="2202254"/>
    <lineage>
        <taxon>Bacteria</taxon>
        <taxon>Thermotogati</taxon>
        <taxon>Deinococcota</taxon>
        <taxon>Deinococci</taxon>
        <taxon>Deinococcales</taxon>
        <taxon>Deinococcaceae</taxon>
        <taxon>Deinococcus</taxon>
    </lineage>
</organism>
<gene>
    <name evidence="2" type="ORF">DKM44_12860</name>
</gene>
<evidence type="ECO:0000313" key="2">
    <source>
        <dbReference type="EMBL" id="AWN24012.1"/>
    </source>
</evidence>
<reference evidence="2 3" key="1">
    <citation type="submission" date="2018-05" db="EMBL/GenBank/DDBJ databases">
        <title>Complete Genome Sequence of Deinococcus sp. strain 17bor-2.</title>
        <authorList>
            <person name="Srinivasan S."/>
        </authorList>
    </citation>
    <scope>NUCLEOTIDE SEQUENCE [LARGE SCALE GENOMIC DNA]</scope>
    <source>
        <strain evidence="2 3">17bor-2</strain>
    </source>
</reference>
<protein>
    <recommendedName>
        <fullName evidence="1">Restriction endonuclease type II-like domain-containing protein</fullName>
    </recommendedName>
</protein>
<keyword evidence="3" id="KW-1185">Reference proteome</keyword>
<feature type="domain" description="Restriction endonuclease type II-like" evidence="1">
    <location>
        <begin position="199"/>
        <end position="285"/>
    </location>
</feature>
<dbReference type="InterPro" id="IPR011335">
    <property type="entry name" value="Restrct_endonuc-II-like"/>
</dbReference>
<dbReference type="InterPro" id="IPR049468">
    <property type="entry name" value="Restrct_endonuc-II-like_dom"/>
</dbReference>
<dbReference type="SUPFAM" id="SSF52980">
    <property type="entry name" value="Restriction endonuclease-like"/>
    <property type="match status" value="1"/>
</dbReference>
<dbReference type="Pfam" id="PF18741">
    <property type="entry name" value="MTES_1575"/>
    <property type="match status" value="1"/>
</dbReference>
<dbReference type="EMBL" id="CP029494">
    <property type="protein sequence ID" value="AWN24012.1"/>
    <property type="molecule type" value="Genomic_DNA"/>
</dbReference>
<name>A0A2Z3JG58_9DEIO</name>
<dbReference type="Gene3D" id="3.40.960.10">
    <property type="entry name" value="VSR Endonuclease"/>
    <property type="match status" value="1"/>
</dbReference>
<proteinExistence type="predicted"/>